<evidence type="ECO:0000313" key="3">
    <source>
        <dbReference type="Proteomes" id="UP001501343"/>
    </source>
</evidence>
<organism evidence="2 3">
    <name type="scientific">Microbacterium aoyamense</name>
    <dbReference type="NCBI Taxonomy" id="344166"/>
    <lineage>
        <taxon>Bacteria</taxon>
        <taxon>Bacillati</taxon>
        <taxon>Actinomycetota</taxon>
        <taxon>Actinomycetes</taxon>
        <taxon>Micrococcales</taxon>
        <taxon>Microbacteriaceae</taxon>
        <taxon>Microbacterium</taxon>
    </lineage>
</organism>
<comment type="caution">
    <text evidence="2">The sequence shown here is derived from an EMBL/GenBank/DDBJ whole genome shotgun (WGS) entry which is preliminary data.</text>
</comment>
<proteinExistence type="predicted"/>
<feature type="transmembrane region" description="Helical" evidence="1">
    <location>
        <begin position="153"/>
        <end position="170"/>
    </location>
</feature>
<keyword evidence="3" id="KW-1185">Reference proteome</keyword>
<feature type="transmembrane region" description="Helical" evidence="1">
    <location>
        <begin position="53"/>
        <end position="70"/>
    </location>
</feature>
<dbReference type="RefSeq" id="WP_248152226.1">
    <property type="nucleotide sequence ID" value="NZ_BAAAOF010000008.1"/>
</dbReference>
<keyword evidence="1" id="KW-0472">Membrane</keyword>
<protein>
    <recommendedName>
        <fullName evidence="4">DUF5134 domain-containing protein</fullName>
    </recommendedName>
</protein>
<sequence>MTEILHAWAIAPAAIGTCCLAADRRRVRWPEVAASLLMIVAMLDAALTRALPAVVWAAVLVATAMSFAAVRRSRGRRTARGLDAMTLHTTVGMIAMAALQLAMTPAGDGAVSAGHVHGAGGGGFALLLCVGAIAYAVASIVMLSRAHGALDRIQYAAMGASIGVMGVAALL</sequence>
<dbReference type="EMBL" id="BAAAOF010000008">
    <property type="protein sequence ID" value="GAA1938506.1"/>
    <property type="molecule type" value="Genomic_DNA"/>
</dbReference>
<feature type="transmembrane region" description="Helical" evidence="1">
    <location>
        <begin position="6"/>
        <end position="22"/>
    </location>
</feature>
<evidence type="ECO:0000256" key="1">
    <source>
        <dbReference type="SAM" id="Phobius"/>
    </source>
</evidence>
<gene>
    <name evidence="2" type="ORF">GCM10009775_33320</name>
</gene>
<feature type="transmembrane region" description="Helical" evidence="1">
    <location>
        <begin position="82"/>
        <end position="103"/>
    </location>
</feature>
<reference evidence="2 3" key="1">
    <citation type="journal article" date="2019" name="Int. J. Syst. Evol. Microbiol.">
        <title>The Global Catalogue of Microorganisms (GCM) 10K type strain sequencing project: providing services to taxonomists for standard genome sequencing and annotation.</title>
        <authorList>
            <consortium name="The Broad Institute Genomics Platform"/>
            <consortium name="The Broad Institute Genome Sequencing Center for Infectious Disease"/>
            <person name="Wu L."/>
            <person name="Ma J."/>
        </authorList>
    </citation>
    <scope>NUCLEOTIDE SEQUENCE [LARGE SCALE GENOMIC DNA]</scope>
    <source>
        <strain evidence="2 3">JCM 14900</strain>
    </source>
</reference>
<keyword evidence="1" id="KW-0812">Transmembrane</keyword>
<accession>A0ABN2PYE2</accession>
<keyword evidence="1" id="KW-1133">Transmembrane helix</keyword>
<feature type="transmembrane region" description="Helical" evidence="1">
    <location>
        <begin position="123"/>
        <end position="141"/>
    </location>
</feature>
<feature type="transmembrane region" description="Helical" evidence="1">
    <location>
        <begin position="29"/>
        <end position="47"/>
    </location>
</feature>
<dbReference type="Proteomes" id="UP001501343">
    <property type="component" value="Unassembled WGS sequence"/>
</dbReference>
<evidence type="ECO:0008006" key="4">
    <source>
        <dbReference type="Google" id="ProtNLM"/>
    </source>
</evidence>
<evidence type="ECO:0000313" key="2">
    <source>
        <dbReference type="EMBL" id="GAA1938506.1"/>
    </source>
</evidence>
<name>A0ABN2PYE2_9MICO</name>